<name>A0AAV2CF97_9ROSI</name>
<dbReference type="Proteomes" id="UP001497516">
    <property type="component" value="Chromosome 1"/>
</dbReference>
<dbReference type="AlphaFoldDB" id="A0AAV2CF97"/>
<protein>
    <submittedName>
        <fullName evidence="1">Uncharacterized protein</fullName>
    </submittedName>
</protein>
<organism evidence="1 2">
    <name type="scientific">Linum trigynum</name>
    <dbReference type="NCBI Taxonomy" id="586398"/>
    <lineage>
        <taxon>Eukaryota</taxon>
        <taxon>Viridiplantae</taxon>
        <taxon>Streptophyta</taxon>
        <taxon>Embryophyta</taxon>
        <taxon>Tracheophyta</taxon>
        <taxon>Spermatophyta</taxon>
        <taxon>Magnoliopsida</taxon>
        <taxon>eudicotyledons</taxon>
        <taxon>Gunneridae</taxon>
        <taxon>Pentapetalae</taxon>
        <taxon>rosids</taxon>
        <taxon>fabids</taxon>
        <taxon>Malpighiales</taxon>
        <taxon>Linaceae</taxon>
        <taxon>Linum</taxon>
    </lineage>
</organism>
<sequence length="68" mass="7802">MLLDDFMELPMASLTPVAQTVKIIWEILLKKFMPSDSRLLPTATTRKRMKHEDCPKVTLDRISSRTGV</sequence>
<gene>
    <name evidence="1" type="ORF">LTRI10_LOCUS2969</name>
</gene>
<proteinExistence type="predicted"/>
<evidence type="ECO:0000313" key="2">
    <source>
        <dbReference type="Proteomes" id="UP001497516"/>
    </source>
</evidence>
<evidence type="ECO:0000313" key="1">
    <source>
        <dbReference type="EMBL" id="CAL1355195.1"/>
    </source>
</evidence>
<accession>A0AAV2CF97</accession>
<dbReference type="EMBL" id="OZ034813">
    <property type="protein sequence ID" value="CAL1355195.1"/>
    <property type="molecule type" value="Genomic_DNA"/>
</dbReference>
<keyword evidence="2" id="KW-1185">Reference proteome</keyword>
<reference evidence="1 2" key="1">
    <citation type="submission" date="2024-04" db="EMBL/GenBank/DDBJ databases">
        <authorList>
            <person name="Fracassetti M."/>
        </authorList>
    </citation>
    <scope>NUCLEOTIDE SEQUENCE [LARGE SCALE GENOMIC DNA]</scope>
</reference>